<dbReference type="InterPro" id="IPR009374">
    <property type="entry name" value="eIF3k"/>
</dbReference>
<feature type="domain" description="CSN8/PSMD8/EIF3K" evidence="2">
    <location>
        <begin position="85"/>
        <end position="224"/>
    </location>
</feature>
<dbReference type="GO" id="GO:0005852">
    <property type="term" value="C:eukaryotic translation initiation factor 3 complex"/>
    <property type="evidence" value="ECO:0007669"/>
    <property type="project" value="UniProtKB-UniRule"/>
</dbReference>
<accession>A0A507EBR3</accession>
<comment type="subunit">
    <text evidence="1">Component of the eukaryotic translation initiation factor 3 (eIF-3) complex.</text>
</comment>
<dbReference type="EMBL" id="QEAQ01000009">
    <property type="protein sequence ID" value="TPX61226.1"/>
    <property type="molecule type" value="Genomic_DNA"/>
</dbReference>
<dbReference type="SUPFAM" id="SSF48371">
    <property type="entry name" value="ARM repeat"/>
    <property type="match status" value="1"/>
</dbReference>
<evidence type="ECO:0000259" key="2">
    <source>
        <dbReference type="Pfam" id="PF10075"/>
    </source>
</evidence>
<dbReference type="InterPro" id="IPR036390">
    <property type="entry name" value="WH_DNA-bd_sf"/>
</dbReference>
<dbReference type="GO" id="GO:0006446">
    <property type="term" value="P:regulation of translational initiation"/>
    <property type="evidence" value="ECO:0007669"/>
    <property type="project" value="InterPro"/>
</dbReference>
<sequence length="247" mass="27219">MTASPAPHNRPEDIHRIVETVDRYNPQNIPILEAYVEQQLTSADYAATTPSTSSTTATTTSTTYDRDACLAVLKLYQFNPAFSSNKVVCSILQLALGALPDADFGLCLYMLNEDVLKDAGVAALVALHDLLQQARFKAFWAAVEDTPEDVLVNRALFADRIRIYIAGTLAIAYRVISIPTLQSALNLKDAAALDAFLKEHAWTRDPEDKDAVVLPATKENQARPVVVQENIKFEHLTKIIGYGRMAQ</sequence>
<dbReference type="InterPro" id="IPR033464">
    <property type="entry name" value="CSN8_PSD8_EIF3K"/>
</dbReference>
<protein>
    <recommendedName>
        <fullName evidence="1">Eukaryotic translation initiation factor 3 subunit K</fullName>
        <shortName evidence="1">eIF3k</shortName>
    </recommendedName>
    <alternativeName>
        <fullName evidence="1">eIF-3 p25</fullName>
    </alternativeName>
</protein>
<dbReference type="Gene3D" id="1.25.40.250">
    <property type="entry name" value="ARM repeat, domain 1"/>
    <property type="match status" value="1"/>
</dbReference>
<dbReference type="GO" id="GO:0003743">
    <property type="term" value="F:translation initiation factor activity"/>
    <property type="evidence" value="ECO:0007669"/>
    <property type="project" value="UniProtKB-UniRule"/>
</dbReference>
<dbReference type="PANTHER" id="PTHR13022">
    <property type="entry name" value="EUKARYOTIC TRANSLATION INITIATION FACTOR 3 SUBUNIT 11"/>
    <property type="match status" value="1"/>
</dbReference>
<evidence type="ECO:0000313" key="4">
    <source>
        <dbReference type="Proteomes" id="UP000318582"/>
    </source>
</evidence>
<keyword evidence="4" id="KW-1185">Reference proteome</keyword>
<dbReference type="InterPro" id="IPR016024">
    <property type="entry name" value="ARM-type_fold"/>
</dbReference>
<dbReference type="Pfam" id="PF10075">
    <property type="entry name" value="CSN8_PSD8_EIF3K"/>
    <property type="match status" value="1"/>
</dbReference>
<dbReference type="GO" id="GO:0001732">
    <property type="term" value="P:formation of cytoplasmic translation initiation complex"/>
    <property type="evidence" value="ECO:0007669"/>
    <property type="project" value="UniProtKB-UniRule"/>
</dbReference>
<keyword evidence="1" id="KW-0648">Protein biosynthesis</keyword>
<comment type="similarity">
    <text evidence="1">Belongs to the eIF-3 subunit K family.</text>
</comment>
<comment type="caution">
    <text evidence="3">The sequence shown here is derived from an EMBL/GenBank/DDBJ whole genome shotgun (WGS) entry which is preliminary data.</text>
</comment>
<dbReference type="InterPro" id="IPR016020">
    <property type="entry name" value="Transl_init_fac_sub12_N_euk"/>
</dbReference>
<dbReference type="PANTHER" id="PTHR13022:SF0">
    <property type="entry name" value="EUKARYOTIC TRANSLATION INITIATION FACTOR 3 SUBUNIT K"/>
    <property type="match status" value="1"/>
</dbReference>
<reference evidence="3 4" key="1">
    <citation type="journal article" date="2019" name="Sci. Rep.">
        <title>Comparative genomics of chytrid fungi reveal insights into the obligate biotrophic and pathogenic lifestyle of Synchytrium endobioticum.</title>
        <authorList>
            <person name="van de Vossenberg B.T.L.H."/>
            <person name="Warris S."/>
            <person name="Nguyen H.D.T."/>
            <person name="van Gent-Pelzer M.P.E."/>
            <person name="Joly D.L."/>
            <person name="van de Geest H.C."/>
            <person name="Bonants P.J.M."/>
            <person name="Smith D.S."/>
            <person name="Levesque C.A."/>
            <person name="van der Lee T.A.J."/>
        </authorList>
    </citation>
    <scope>NUCLEOTIDE SEQUENCE [LARGE SCALE GENOMIC DNA]</scope>
    <source>
        <strain evidence="3 4">CBS 809.83</strain>
    </source>
</reference>
<keyword evidence="1" id="KW-0963">Cytoplasm</keyword>
<evidence type="ECO:0000256" key="1">
    <source>
        <dbReference type="HAMAP-Rule" id="MF_03010"/>
    </source>
</evidence>
<keyword evidence="1" id="KW-0396">Initiation factor</keyword>
<dbReference type="HAMAP" id="MF_03010">
    <property type="entry name" value="eIF3k"/>
    <property type="match status" value="1"/>
</dbReference>
<dbReference type="GO" id="GO:0043022">
    <property type="term" value="F:ribosome binding"/>
    <property type="evidence" value="ECO:0007669"/>
    <property type="project" value="InterPro"/>
</dbReference>
<comment type="function">
    <text evidence="1">Component of the eukaryotic translation initiation factor 3 (eIF-3) complex, which is involved in protein synthesis of a specialized repertoire of mRNAs and, together with other initiation factors, stimulates binding of mRNA and methionyl-tRNAi to the 40S ribosome. The eIF-3 complex specifically targets and initiates translation of a subset of mRNAs involved in cell proliferation.</text>
</comment>
<organism evidence="3 4">
    <name type="scientific">Powellomyces hirtus</name>
    <dbReference type="NCBI Taxonomy" id="109895"/>
    <lineage>
        <taxon>Eukaryota</taxon>
        <taxon>Fungi</taxon>
        <taxon>Fungi incertae sedis</taxon>
        <taxon>Chytridiomycota</taxon>
        <taxon>Chytridiomycota incertae sedis</taxon>
        <taxon>Chytridiomycetes</taxon>
        <taxon>Spizellomycetales</taxon>
        <taxon>Powellomycetaceae</taxon>
        <taxon>Powellomyces</taxon>
    </lineage>
</organism>
<gene>
    <name evidence="3" type="ORF">PhCBS80983_g01301</name>
</gene>
<comment type="subcellular location">
    <subcellularLocation>
        <location evidence="1">Cytoplasm</location>
    </subcellularLocation>
</comment>
<dbReference type="AlphaFoldDB" id="A0A507EBR3"/>
<dbReference type="GO" id="GO:0003723">
    <property type="term" value="F:RNA binding"/>
    <property type="evidence" value="ECO:0007669"/>
    <property type="project" value="UniProtKB-UniRule"/>
</dbReference>
<dbReference type="Proteomes" id="UP000318582">
    <property type="component" value="Unassembled WGS sequence"/>
</dbReference>
<dbReference type="GO" id="GO:0016282">
    <property type="term" value="C:eukaryotic 43S preinitiation complex"/>
    <property type="evidence" value="ECO:0007669"/>
    <property type="project" value="UniProtKB-UniRule"/>
</dbReference>
<dbReference type="Gene3D" id="1.10.10.10">
    <property type="entry name" value="Winged helix-like DNA-binding domain superfamily/Winged helix DNA-binding domain"/>
    <property type="match status" value="1"/>
</dbReference>
<dbReference type="InterPro" id="IPR036388">
    <property type="entry name" value="WH-like_DNA-bd_sf"/>
</dbReference>
<dbReference type="GO" id="GO:0033290">
    <property type="term" value="C:eukaryotic 48S preinitiation complex"/>
    <property type="evidence" value="ECO:0007669"/>
    <property type="project" value="UniProtKB-UniRule"/>
</dbReference>
<dbReference type="SUPFAM" id="SSF46785">
    <property type="entry name" value="Winged helix' DNA-binding domain"/>
    <property type="match status" value="1"/>
</dbReference>
<name>A0A507EBR3_9FUNG</name>
<proteinExistence type="inferred from homology"/>
<dbReference type="STRING" id="109895.A0A507EBR3"/>
<evidence type="ECO:0000313" key="3">
    <source>
        <dbReference type="EMBL" id="TPX61226.1"/>
    </source>
</evidence>